<dbReference type="Pfam" id="PF02654">
    <property type="entry name" value="CobS"/>
    <property type="match status" value="1"/>
</dbReference>
<comment type="catalytic activity">
    <reaction evidence="18 19">
        <text>alpha-ribazole 5'-phosphate + adenosylcob(III)inamide-GDP = adenosylcob(III)alamin 5'-phosphate + GMP + H(+)</text>
        <dbReference type="Rhea" id="RHEA:23560"/>
        <dbReference type="ChEBI" id="CHEBI:15378"/>
        <dbReference type="ChEBI" id="CHEBI:57918"/>
        <dbReference type="ChEBI" id="CHEBI:58115"/>
        <dbReference type="ChEBI" id="CHEBI:60487"/>
        <dbReference type="ChEBI" id="CHEBI:60493"/>
        <dbReference type="EC" id="2.7.8.26"/>
    </reaction>
</comment>
<dbReference type="UniPathway" id="UPA00148">
    <property type="reaction ID" value="UER00238"/>
</dbReference>
<feature type="transmembrane region" description="Helical" evidence="19">
    <location>
        <begin position="109"/>
        <end position="129"/>
    </location>
</feature>
<evidence type="ECO:0000313" key="20">
    <source>
        <dbReference type="EMBL" id="AIE58731.1"/>
    </source>
</evidence>
<dbReference type="GO" id="GO:0008818">
    <property type="term" value="F:cobalamin 5'-phosphate synthase activity"/>
    <property type="evidence" value="ECO:0007669"/>
    <property type="project" value="UniProtKB-UniRule"/>
</dbReference>
<comment type="function">
    <text evidence="14 19">Joins adenosylcobinamide-GDP and alpha-ribazole to generate adenosylcobalamin (Ado-cobalamin). Also synthesizes adenosylcobalamin 5'-phosphate from adenosylcobinamide-GDP and alpha-ribazole 5'-phosphate.</text>
</comment>
<comment type="pathway">
    <text evidence="3 19">Cofactor biosynthesis; adenosylcobalamin biosynthesis; adenosylcobalamin from cob(II)yrinate a,c-diamide: step 7/7.</text>
</comment>
<comment type="cofactor">
    <cofactor evidence="1 19">
        <name>Mg(2+)</name>
        <dbReference type="ChEBI" id="CHEBI:18420"/>
    </cofactor>
</comment>
<dbReference type="RefSeq" id="WP_003348467.1">
    <property type="nucleotide sequence ID" value="NZ_ADWW01000003.1"/>
</dbReference>
<evidence type="ECO:0000256" key="13">
    <source>
        <dbReference type="ARBA" id="ARBA00023136"/>
    </source>
</evidence>
<dbReference type="EMBL" id="CP007739">
    <property type="protein sequence ID" value="AIE58731.1"/>
    <property type="molecule type" value="Genomic_DNA"/>
</dbReference>
<feature type="transmembrane region" description="Helical" evidence="19">
    <location>
        <begin position="35"/>
        <end position="54"/>
    </location>
</feature>
<organism evidence="20 21">
    <name type="scientific">Bacillus methanolicus (strain MGA3 / ATCC 53907)</name>
    <dbReference type="NCBI Taxonomy" id="796606"/>
    <lineage>
        <taxon>Bacteria</taxon>
        <taxon>Bacillati</taxon>
        <taxon>Bacillota</taxon>
        <taxon>Bacilli</taxon>
        <taxon>Bacillales</taxon>
        <taxon>Bacillaceae</taxon>
        <taxon>Bacillus</taxon>
    </lineage>
</organism>
<evidence type="ECO:0000256" key="2">
    <source>
        <dbReference type="ARBA" id="ARBA00004651"/>
    </source>
</evidence>
<dbReference type="GO" id="GO:0009236">
    <property type="term" value="P:cobalamin biosynthetic process"/>
    <property type="evidence" value="ECO:0007669"/>
    <property type="project" value="UniProtKB-UniRule"/>
</dbReference>
<dbReference type="EC" id="2.7.8.26" evidence="5 19"/>
<evidence type="ECO:0000256" key="7">
    <source>
        <dbReference type="ARBA" id="ARBA00022475"/>
    </source>
</evidence>
<feature type="transmembrane region" description="Helical" evidence="19">
    <location>
        <begin position="203"/>
        <end position="221"/>
    </location>
</feature>
<gene>
    <name evidence="19" type="primary">cobS</name>
    <name evidence="20" type="ORF">BMMGA3_01205</name>
</gene>
<evidence type="ECO:0000313" key="21">
    <source>
        <dbReference type="Proteomes" id="UP000027602"/>
    </source>
</evidence>
<keyword evidence="11 19" id="KW-0460">Magnesium</keyword>
<feature type="transmembrane region" description="Helical" evidence="19">
    <location>
        <begin position="135"/>
        <end position="158"/>
    </location>
</feature>
<keyword evidence="13 19" id="KW-0472">Membrane</keyword>
<evidence type="ECO:0000256" key="14">
    <source>
        <dbReference type="ARBA" id="ARBA00025228"/>
    </source>
</evidence>
<dbReference type="eggNOG" id="COG0368">
    <property type="taxonomic scope" value="Bacteria"/>
</dbReference>
<accession>I3E3U1</accession>
<evidence type="ECO:0000256" key="1">
    <source>
        <dbReference type="ARBA" id="ARBA00001946"/>
    </source>
</evidence>
<dbReference type="GO" id="GO:0051073">
    <property type="term" value="F:adenosylcobinamide-GDP ribazoletransferase activity"/>
    <property type="evidence" value="ECO:0007669"/>
    <property type="project" value="UniProtKB-UniRule"/>
</dbReference>
<keyword evidence="8 19" id="KW-0169">Cobalamin biosynthesis</keyword>
<sequence length="261" mass="29799">MIKGFLINLQFFTSIPVPLKLPMDKLHLKKAIQTFPLLGIFQGCVFSLLLYLLQYYTPFSDLADAFFLWLVTIILTGGIHLDGWIDASDAYFSFRDREKRLEIMKDPRTGAFGVISVIVLLGSKFLFIYEITLQANLISIFLIMYIPFLGKSAMGYFLTGLPSAKKEGLAFFFQQAADIRSLWIYPLYLLFFLWLAFLLNTRLFLFSAVMLFSAVVVVIFLKNKIMKWFGGVTGDVLGSAVEGVELLLWAILWLLHYFAMA</sequence>
<comment type="similarity">
    <text evidence="4 19">Belongs to the CobS family.</text>
</comment>
<evidence type="ECO:0000256" key="6">
    <source>
        <dbReference type="ARBA" id="ARBA00015850"/>
    </source>
</evidence>
<keyword evidence="10 19" id="KW-0812">Transmembrane</keyword>
<evidence type="ECO:0000256" key="4">
    <source>
        <dbReference type="ARBA" id="ARBA00010561"/>
    </source>
</evidence>
<dbReference type="GO" id="GO:0005886">
    <property type="term" value="C:plasma membrane"/>
    <property type="evidence" value="ECO:0007669"/>
    <property type="project" value="UniProtKB-SubCell"/>
</dbReference>
<comment type="catalytic activity">
    <reaction evidence="17 19">
        <text>alpha-ribazole + adenosylcob(III)inamide-GDP = adenosylcob(III)alamin + GMP + H(+)</text>
        <dbReference type="Rhea" id="RHEA:16049"/>
        <dbReference type="ChEBI" id="CHEBI:10329"/>
        <dbReference type="ChEBI" id="CHEBI:15378"/>
        <dbReference type="ChEBI" id="CHEBI:18408"/>
        <dbReference type="ChEBI" id="CHEBI:58115"/>
        <dbReference type="ChEBI" id="CHEBI:60487"/>
        <dbReference type="EC" id="2.7.8.26"/>
    </reaction>
</comment>
<comment type="subcellular location">
    <subcellularLocation>
        <location evidence="2 19">Cell membrane</location>
        <topology evidence="2 19">Multi-pass membrane protein</topology>
    </subcellularLocation>
</comment>
<evidence type="ECO:0000256" key="16">
    <source>
        <dbReference type="ARBA" id="ARBA00032853"/>
    </source>
</evidence>
<evidence type="ECO:0000256" key="19">
    <source>
        <dbReference type="HAMAP-Rule" id="MF_00719"/>
    </source>
</evidence>
<dbReference type="KEGG" id="bmet:BMMGA3_01205"/>
<feature type="transmembrane region" description="Helical" evidence="19">
    <location>
        <begin position="228"/>
        <end position="255"/>
    </location>
</feature>
<evidence type="ECO:0000256" key="12">
    <source>
        <dbReference type="ARBA" id="ARBA00022989"/>
    </source>
</evidence>
<evidence type="ECO:0000256" key="9">
    <source>
        <dbReference type="ARBA" id="ARBA00022679"/>
    </source>
</evidence>
<evidence type="ECO:0000256" key="10">
    <source>
        <dbReference type="ARBA" id="ARBA00022692"/>
    </source>
</evidence>
<evidence type="ECO:0000256" key="3">
    <source>
        <dbReference type="ARBA" id="ARBA00004663"/>
    </source>
</evidence>
<evidence type="ECO:0000256" key="17">
    <source>
        <dbReference type="ARBA" id="ARBA00048623"/>
    </source>
</evidence>
<evidence type="ECO:0000256" key="15">
    <source>
        <dbReference type="ARBA" id="ARBA00032605"/>
    </source>
</evidence>
<dbReference type="NCBIfam" id="TIGR00317">
    <property type="entry name" value="cobS"/>
    <property type="match status" value="1"/>
</dbReference>
<dbReference type="InterPro" id="IPR003805">
    <property type="entry name" value="CobS"/>
</dbReference>
<dbReference type="STRING" id="796606.BMMGA3_01205"/>
<keyword evidence="21" id="KW-1185">Reference proteome</keyword>
<dbReference type="HOGENOM" id="CLU_057426_1_2_9"/>
<evidence type="ECO:0000256" key="11">
    <source>
        <dbReference type="ARBA" id="ARBA00022842"/>
    </source>
</evidence>
<protein>
    <recommendedName>
        <fullName evidence="6 19">Adenosylcobinamide-GDP ribazoletransferase</fullName>
        <ecNumber evidence="5 19">2.7.8.26</ecNumber>
    </recommendedName>
    <alternativeName>
        <fullName evidence="16 19">Cobalamin synthase</fullName>
    </alternativeName>
    <alternativeName>
        <fullName evidence="15 19">Cobalamin-5'-phosphate synthase</fullName>
    </alternativeName>
</protein>
<evidence type="ECO:0000256" key="8">
    <source>
        <dbReference type="ARBA" id="ARBA00022573"/>
    </source>
</evidence>
<dbReference type="PANTHER" id="PTHR34148:SF1">
    <property type="entry name" value="ADENOSYLCOBINAMIDE-GDP RIBAZOLETRANSFERASE"/>
    <property type="match status" value="1"/>
</dbReference>
<keyword evidence="9 19" id="KW-0808">Transferase</keyword>
<keyword evidence="12 19" id="KW-1133">Transmembrane helix</keyword>
<dbReference type="HAMAP" id="MF_00719">
    <property type="entry name" value="CobS"/>
    <property type="match status" value="1"/>
</dbReference>
<dbReference type="Proteomes" id="UP000027602">
    <property type="component" value="Chromosome"/>
</dbReference>
<evidence type="ECO:0000256" key="18">
    <source>
        <dbReference type="ARBA" id="ARBA00049504"/>
    </source>
</evidence>
<name>I3E3U1_BACMM</name>
<reference evidence="20 21" key="1">
    <citation type="journal article" date="2015" name="BMC Genomics">
        <title>Transcriptome analysis of thermophilic methylotrophic Bacillus methanolicus MGA3 using RNA-sequencing provides detailed insights into its previously uncharted transcriptional landscape.</title>
        <authorList>
            <person name="Irla M."/>
            <person name="Neshat A."/>
            <person name="Brautaset T."/>
            <person name="Ruckert C."/>
            <person name="Kalinowski J."/>
            <person name="Wendisch V.F."/>
        </authorList>
    </citation>
    <scope>NUCLEOTIDE SEQUENCE [LARGE SCALE GENOMIC DNA]</scope>
    <source>
        <strain evidence="21">MGA3 / ATCC 53907</strain>
    </source>
</reference>
<feature type="transmembrane region" description="Helical" evidence="19">
    <location>
        <begin position="66"/>
        <end position="88"/>
    </location>
</feature>
<evidence type="ECO:0000256" key="5">
    <source>
        <dbReference type="ARBA" id="ARBA00013200"/>
    </source>
</evidence>
<dbReference type="OrthoDB" id="9794626at2"/>
<feature type="transmembrane region" description="Helical" evidence="19">
    <location>
        <begin position="179"/>
        <end position="197"/>
    </location>
</feature>
<proteinExistence type="inferred from homology"/>
<dbReference type="AlphaFoldDB" id="I3E3U1"/>
<keyword evidence="7 19" id="KW-1003">Cell membrane</keyword>
<dbReference type="PANTHER" id="PTHR34148">
    <property type="entry name" value="ADENOSYLCOBINAMIDE-GDP RIBAZOLETRANSFERASE"/>
    <property type="match status" value="1"/>
</dbReference>